<dbReference type="InterPro" id="IPR036628">
    <property type="entry name" value="Clp_N_dom_sf"/>
</dbReference>
<keyword evidence="5" id="KW-0143">Chaperone</keyword>
<feature type="domain" description="Clp R" evidence="8">
    <location>
        <begin position="10"/>
        <end position="157"/>
    </location>
</feature>
<keyword evidence="3" id="KW-0547">Nucleotide-binding</keyword>
<keyword evidence="10" id="KW-1185">Reference proteome</keyword>
<dbReference type="NCBIfam" id="TIGR03345">
    <property type="entry name" value="VI_ClpV1"/>
    <property type="match status" value="1"/>
</dbReference>
<dbReference type="InterPro" id="IPR050130">
    <property type="entry name" value="ClpA_ClpB"/>
</dbReference>
<dbReference type="Gene3D" id="1.10.8.60">
    <property type="match status" value="1"/>
</dbReference>
<dbReference type="SUPFAM" id="SSF81923">
    <property type="entry name" value="Double Clp-N motif"/>
    <property type="match status" value="1"/>
</dbReference>
<evidence type="ECO:0000256" key="6">
    <source>
        <dbReference type="PROSITE-ProRule" id="PRU01251"/>
    </source>
</evidence>
<dbReference type="InterPro" id="IPR004176">
    <property type="entry name" value="Clp_R_N"/>
</dbReference>
<dbReference type="Gene3D" id="1.10.1780.10">
    <property type="entry name" value="Clp, N-terminal domain"/>
    <property type="match status" value="1"/>
</dbReference>
<dbReference type="InterPro" id="IPR058680">
    <property type="entry name" value="NBD_SMAX1-like"/>
</dbReference>
<dbReference type="SUPFAM" id="SSF52540">
    <property type="entry name" value="P-loop containing nucleoside triphosphate hydrolases"/>
    <property type="match status" value="2"/>
</dbReference>
<dbReference type="InterPro" id="IPR041546">
    <property type="entry name" value="ClpA/ClpB_AAA_lid"/>
</dbReference>
<dbReference type="InterPro" id="IPR028299">
    <property type="entry name" value="ClpA/B_CS2"/>
</dbReference>
<evidence type="ECO:0000256" key="5">
    <source>
        <dbReference type="ARBA" id="ARBA00023186"/>
    </source>
</evidence>
<dbReference type="PRINTS" id="PR00300">
    <property type="entry name" value="CLPPROTEASEA"/>
</dbReference>
<dbReference type="Pfam" id="PF02861">
    <property type="entry name" value="Clp_N"/>
    <property type="match status" value="1"/>
</dbReference>
<dbReference type="InterPro" id="IPR003593">
    <property type="entry name" value="AAA+_ATPase"/>
</dbReference>
<protein>
    <submittedName>
        <fullName evidence="9">Type VI secretion system ATPase TssH</fullName>
    </submittedName>
</protein>
<keyword evidence="4" id="KW-0067">ATP-binding</keyword>
<name>A0ABT2NKK7_9RHOB</name>
<evidence type="ECO:0000256" key="2">
    <source>
        <dbReference type="ARBA" id="ARBA00022737"/>
    </source>
</evidence>
<dbReference type="Pfam" id="PF17871">
    <property type="entry name" value="AAA_lid_9"/>
    <property type="match status" value="1"/>
</dbReference>
<dbReference type="PANTHER" id="PTHR11638:SF184">
    <property type="entry name" value="ATPASE WITH CHAPERONE ACTIVITY"/>
    <property type="match status" value="1"/>
</dbReference>
<organism evidence="9 10">
    <name type="scientific">Albidovulum sediminis</name>
    <dbReference type="NCBI Taxonomy" id="3066345"/>
    <lineage>
        <taxon>Bacteria</taxon>
        <taxon>Pseudomonadati</taxon>
        <taxon>Pseudomonadota</taxon>
        <taxon>Alphaproteobacteria</taxon>
        <taxon>Rhodobacterales</taxon>
        <taxon>Paracoccaceae</taxon>
        <taxon>Albidovulum</taxon>
    </lineage>
</organism>
<dbReference type="SMART" id="SM01086">
    <property type="entry name" value="ClpB_D2-small"/>
    <property type="match status" value="1"/>
</dbReference>
<reference evidence="10" key="1">
    <citation type="submission" date="2023-07" db="EMBL/GenBank/DDBJ databases">
        <title>Defluviimonas sediminis sp. nov., isolated from mangrove sediment.</title>
        <authorList>
            <person name="Liu L."/>
            <person name="Li J."/>
            <person name="Huang Y."/>
            <person name="Pan J."/>
            <person name="Li M."/>
        </authorList>
    </citation>
    <scope>NUCLEOTIDE SEQUENCE [LARGE SCALE GENOMIC DNA]</scope>
    <source>
        <strain evidence="10">FT324</strain>
    </source>
</reference>
<dbReference type="PANTHER" id="PTHR11638">
    <property type="entry name" value="ATP-DEPENDENT CLP PROTEASE"/>
    <property type="match status" value="1"/>
</dbReference>
<dbReference type="Proteomes" id="UP001205601">
    <property type="component" value="Unassembled WGS sequence"/>
</dbReference>
<dbReference type="InterPro" id="IPR018368">
    <property type="entry name" value="ClpA/B_CS1"/>
</dbReference>
<dbReference type="InterPro" id="IPR019489">
    <property type="entry name" value="Clp_ATPase_C"/>
</dbReference>
<dbReference type="InterPro" id="IPR003959">
    <property type="entry name" value="ATPase_AAA_core"/>
</dbReference>
<evidence type="ECO:0000313" key="10">
    <source>
        <dbReference type="Proteomes" id="UP001205601"/>
    </source>
</evidence>
<dbReference type="InterPro" id="IPR001270">
    <property type="entry name" value="ClpA/B"/>
</dbReference>
<evidence type="ECO:0000259" key="8">
    <source>
        <dbReference type="PROSITE" id="PS51903"/>
    </source>
</evidence>
<dbReference type="InterPro" id="IPR027417">
    <property type="entry name" value="P-loop_NTPase"/>
</dbReference>
<gene>
    <name evidence="9" type="primary">tssH</name>
    <name evidence="9" type="ORF">N5I32_08020</name>
</gene>
<dbReference type="Gene3D" id="3.40.50.300">
    <property type="entry name" value="P-loop containing nucleotide triphosphate hydrolases"/>
    <property type="match status" value="3"/>
</dbReference>
<dbReference type="Pfam" id="PF23569">
    <property type="entry name" value="NBD_SMAX1"/>
    <property type="match status" value="1"/>
</dbReference>
<dbReference type="Pfam" id="PF10431">
    <property type="entry name" value="ClpB_D2-small"/>
    <property type="match status" value="1"/>
</dbReference>
<feature type="region of interest" description="Disordered" evidence="7">
    <location>
        <begin position="518"/>
        <end position="539"/>
    </location>
</feature>
<dbReference type="CDD" id="cd00009">
    <property type="entry name" value="AAA"/>
    <property type="match status" value="1"/>
</dbReference>
<dbReference type="EMBL" id="JAOCQF010000001">
    <property type="protein sequence ID" value="MCT8329453.1"/>
    <property type="molecule type" value="Genomic_DNA"/>
</dbReference>
<evidence type="ECO:0000313" key="9">
    <source>
        <dbReference type="EMBL" id="MCT8329453.1"/>
    </source>
</evidence>
<proteinExistence type="inferred from homology"/>
<dbReference type="PROSITE" id="PS51903">
    <property type="entry name" value="CLP_R"/>
    <property type="match status" value="1"/>
</dbReference>
<sequence length="903" mass="98391">MSEISRVALFGKLNRLAYQAIESATVFCKMRGNPYVELVHWLHQILQGQDSDIHRIIRHFDLDPGRIAADMTRALDALPRGASAISDLSEHLDDATERAWVYGSLQFNSGQIRTGFLILGMLRTKHLRAILTGISPEFGKIKADDLAENFARAVEGSPEDGLRAQDGSVMGGGVEPGEASGARSPAQMGKQEALNQFCTDLTQQALDGKIDPIVGRDEEIRQVVDVLMRRRQNNPILTGEAGVGKTAVVEGFALRIARGDVPPSLKDARLLSLDVGLLQAGASMKGEFENRLRQVIEEVQASPVPIIMFVDETHTLVGAGGAAGTGDAANLLKPALARGTLRTIGATTWAEYKKHIEKDPALTRRFQVVQVEEPDVPKAIRMMRGIASMLEKHHRVQVLDEGIEAAVSLSARYIPARQLPDKCVSVLDTACARVSISQHAVPAEVDDSRKRIEGLQTELEIIDRDETAGYDVTERRAAVSHAKAEEEARLAALTERWEREKAVVEEILAIRAKLREGGAPVDAPNAAGEEAAKASPLSAEERAKLVEELRAKNAELTAIQGESPLILPIVDAQAVATVVGDWTGIPVGRMMKDEIDTVLHLEEHLAKRVIGQDHAMKMIAKRIRTSRAGLDNPSKPIGVFMLAGTSGVGKTETALALAEMLYGGEHNVITINMSEYQEAHTVSSLKGAPPGYVGYGEGGVLTEAVRRKPYSVVLLDEVEKAHPDVHEIFFQVFDKGVMEDGEGRVIDFKNTLILLTSNAGSDMIMDMCADPELMPDPEEIAKALRDPLLKIFPAALLGRLVTIPYYPLSPSMIAAITRLQLDRIKKRVKSTHNVPFTYSDAVVDTIVSRCQELESGGRMIDAIVTNTMLPDISGEFLKRMMAGEDVRKVDIGVADGEFTYAFD</sequence>
<accession>A0ABT2NKK7</accession>
<dbReference type="Pfam" id="PF07724">
    <property type="entry name" value="AAA_2"/>
    <property type="match status" value="1"/>
</dbReference>
<evidence type="ECO:0000256" key="1">
    <source>
        <dbReference type="ARBA" id="ARBA00008675"/>
    </source>
</evidence>
<comment type="caution">
    <text evidence="9">The sequence shown here is derived from an EMBL/GenBank/DDBJ whole genome shotgun (WGS) entry which is preliminary data.</text>
</comment>
<dbReference type="CDD" id="cd19499">
    <property type="entry name" value="RecA-like_ClpB_Hsp104-like"/>
    <property type="match status" value="1"/>
</dbReference>
<dbReference type="PROSITE" id="PS00870">
    <property type="entry name" value="CLPAB_1"/>
    <property type="match status" value="1"/>
</dbReference>
<evidence type="ECO:0000256" key="7">
    <source>
        <dbReference type="SAM" id="MobiDB-lite"/>
    </source>
</evidence>
<dbReference type="InterPro" id="IPR017729">
    <property type="entry name" value="ATPase_T6SS_ClpV1"/>
</dbReference>
<dbReference type="PROSITE" id="PS00871">
    <property type="entry name" value="CLPAB_2"/>
    <property type="match status" value="1"/>
</dbReference>
<dbReference type="SMART" id="SM00382">
    <property type="entry name" value="AAA"/>
    <property type="match status" value="2"/>
</dbReference>
<comment type="similarity">
    <text evidence="1">Belongs to the ClpA/ClpB family.</text>
</comment>
<dbReference type="RefSeq" id="WP_261494875.1">
    <property type="nucleotide sequence ID" value="NZ_JAOCQF010000001.1"/>
</dbReference>
<evidence type="ECO:0000256" key="4">
    <source>
        <dbReference type="ARBA" id="ARBA00022840"/>
    </source>
</evidence>
<evidence type="ECO:0000256" key="3">
    <source>
        <dbReference type="ARBA" id="ARBA00022741"/>
    </source>
</evidence>
<keyword evidence="2 6" id="KW-0677">Repeat</keyword>